<evidence type="ECO:0000256" key="1">
    <source>
        <dbReference type="SAM" id="MobiDB-lite"/>
    </source>
</evidence>
<proteinExistence type="predicted"/>
<reference evidence="2 3" key="1">
    <citation type="submission" date="2017-10" db="EMBL/GenBank/DDBJ databases">
        <title>Comparative genomics in systemic dimorphic fungi from Ajellomycetaceae.</title>
        <authorList>
            <person name="Munoz J.F."/>
            <person name="Mcewen J.G."/>
            <person name="Clay O.K."/>
            <person name="Cuomo C.A."/>
        </authorList>
    </citation>
    <scope>NUCLEOTIDE SEQUENCE [LARGE SCALE GENOMIC DNA]</scope>
    <source>
        <strain evidence="2 3">UAMH4076</strain>
    </source>
</reference>
<keyword evidence="3" id="KW-1185">Reference proteome</keyword>
<dbReference type="Proteomes" id="UP000226031">
    <property type="component" value="Unassembled WGS sequence"/>
</dbReference>
<comment type="caution">
    <text evidence="2">The sequence shown here is derived from an EMBL/GenBank/DDBJ whole genome shotgun (WGS) entry which is preliminary data.</text>
</comment>
<evidence type="ECO:0000313" key="2">
    <source>
        <dbReference type="EMBL" id="PGH30917.1"/>
    </source>
</evidence>
<feature type="region of interest" description="Disordered" evidence="1">
    <location>
        <begin position="164"/>
        <end position="187"/>
    </location>
</feature>
<protein>
    <submittedName>
        <fullName evidence="2">Uncharacterized protein</fullName>
    </submittedName>
</protein>
<evidence type="ECO:0000313" key="3">
    <source>
        <dbReference type="Proteomes" id="UP000226031"/>
    </source>
</evidence>
<dbReference type="VEuPathDB" id="FungiDB:EMCG_02149"/>
<feature type="compositionally biased region" description="Basic and acidic residues" evidence="1">
    <location>
        <begin position="165"/>
        <end position="185"/>
    </location>
</feature>
<dbReference type="AlphaFoldDB" id="A0A2B7ZDL8"/>
<gene>
    <name evidence="2" type="ORF">GX50_06322</name>
</gene>
<accession>A0A2B7ZDL8</accession>
<sequence length="256" mass="27627">MPDEQEITISLATSLEDIRQHDEACRVLEEDSELANTHYVGCSMLAFNSIMSGNVEKARRLLPLLQQMCGGDGPYDILPERIGGIVQRADSVAGDSKTGQCTGASLSYMNPTQDAENDLSKEILDTLDEKAAGQILWVHALCWTKTYSVAADVMSYLYQFNVTPRDSEQRPQQDGGEGREDKQDETLAVDPAVCVTKVLEADPAELNTFVKDMSTLLTLARAGSACPASAMPGAPCSSCTRGLQLSSSPVQSAQFP</sequence>
<organism evidence="2 3">
    <name type="scientific">[Emmonsia] crescens</name>
    <dbReference type="NCBI Taxonomy" id="73230"/>
    <lineage>
        <taxon>Eukaryota</taxon>
        <taxon>Fungi</taxon>
        <taxon>Dikarya</taxon>
        <taxon>Ascomycota</taxon>
        <taxon>Pezizomycotina</taxon>
        <taxon>Eurotiomycetes</taxon>
        <taxon>Eurotiomycetidae</taxon>
        <taxon>Onygenales</taxon>
        <taxon>Ajellomycetaceae</taxon>
        <taxon>Emergomyces</taxon>
    </lineage>
</organism>
<name>A0A2B7ZDL8_9EURO</name>
<dbReference type="EMBL" id="PDND01000150">
    <property type="protein sequence ID" value="PGH30917.1"/>
    <property type="molecule type" value="Genomic_DNA"/>
</dbReference>